<evidence type="ECO:0000313" key="2">
    <source>
        <dbReference type="Proteomes" id="UP000603865"/>
    </source>
</evidence>
<gene>
    <name evidence="1" type="ORF">GCM10008957_31940</name>
</gene>
<sequence length="131" mass="14015">MTSITPEMQAIIDTEVTKRLAVKALDGEVALFDALDRLKDDVVALDEQTLDALRSRVAQEADGGCSLLHRYLDQRYLCAGQEDYDHTDAQSYLSRVQPLLGVAGDVLAAPVAGPAQTPENIVGIAGNGGEF</sequence>
<proteinExistence type="predicted"/>
<accession>A0A918F7S0</accession>
<dbReference type="EMBL" id="BMQL01000019">
    <property type="protein sequence ID" value="GGR16915.1"/>
    <property type="molecule type" value="Genomic_DNA"/>
</dbReference>
<reference evidence="1" key="2">
    <citation type="submission" date="2020-09" db="EMBL/GenBank/DDBJ databases">
        <authorList>
            <person name="Sun Q."/>
            <person name="Ohkuma M."/>
        </authorList>
    </citation>
    <scope>NUCLEOTIDE SEQUENCE</scope>
    <source>
        <strain evidence="1">JCM 31311</strain>
    </source>
</reference>
<keyword evidence="2" id="KW-1185">Reference proteome</keyword>
<reference evidence="1" key="1">
    <citation type="journal article" date="2014" name="Int. J. Syst. Evol. Microbiol.">
        <title>Complete genome sequence of Corynebacterium casei LMG S-19264T (=DSM 44701T), isolated from a smear-ripened cheese.</title>
        <authorList>
            <consortium name="US DOE Joint Genome Institute (JGI-PGF)"/>
            <person name="Walter F."/>
            <person name="Albersmeier A."/>
            <person name="Kalinowski J."/>
            <person name="Ruckert C."/>
        </authorList>
    </citation>
    <scope>NUCLEOTIDE SEQUENCE</scope>
    <source>
        <strain evidence="1">JCM 31311</strain>
    </source>
</reference>
<evidence type="ECO:0000313" key="1">
    <source>
        <dbReference type="EMBL" id="GGR16915.1"/>
    </source>
</evidence>
<dbReference type="Proteomes" id="UP000603865">
    <property type="component" value="Unassembled WGS sequence"/>
</dbReference>
<comment type="caution">
    <text evidence="1">The sequence shown here is derived from an EMBL/GenBank/DDBJ whole genome shotgun (WGS) entry which is preliminary data.</text>
</comment>
<organism evidence="1 2">
    <name type="scientific">Deinococcus ruber</name>
    <dbReference type="NCBI Taxonomy" id="1848197"/>
    <lineage>
        <taxon>Bacteria</taxon>
        <taxon>Thermotogati</taxon>
        <taxon>Deinococcota</taxon>
        <taxon>Deinococci</taxon>
        <taxon>Deinococcales</taxon>
        <taxon>Deinococcaceae</taxon>
        <taxon>Deinococcus</taxon>
    </lineage>
</organism>
<protein>
    <submittedName>
        <fullName evidence="1">Uncharacterized protein</fullName>
    </submittedName>
</protein>
<dbReference type="AlphaFoldDB" id="A0A918F7S0"/>
<dbReference type="RefSeq" id="WP_189091520.1">
    <property type="nucleotide sequence ID" value="NZ_BMQL01000019.1"/>
</dbReference>
<name>A0A918F7S0_9DEIO</name>